<keyword evidence="5" id="KW-0560">Oxidoreductase</keyword>
<dbReference type="InterPro" id="IPR001753">
    <property type="entry name" value="Enoyl-CoA_hydra/iso"/>
</dbReference>
<evidence type="ECO:0000256" key="9">
    <source>
        <dbReference type="ARBA" id="ARBA00023268"/>
    </source>
</evidence>
<gene>
    <name evidence="14" type="ORF">ACFOZ5_07300</name>
</gene>
<evidence type="ECO:0000256" key="8">
    <source>
        <dbReference type="ARBA" id="ARBA00023239"/>
    </source>
</evidence>
<dbReference type="InterPro" id="IPR006108">
    <property type="entry name" value="3HC_DH_C"/>
</dbReference>
<dbReference type="PANTHER" id="PTHR43612:SF3">
    <property type="entry name" value="TRIFUNCTIONAL ENZYME SUBUNIT ALPHA, MITOCHONDRIAL"/>
    <property type="match status" value="1"/>
</dbReference>
<dbReference type="PANTHER" id="PTHR43612">
    <property type="entry name" value="TRIFUNCTIONAL ENZYME SUBUNIT ALPHA"/>
    <property type="match status" value="1"/>
</dbReference>
<evidence type="ECO:0000259" key="13">
    <source>
        <dbReference type="Pfam" id="PF02737"/>
    </source>
</evidence>
<reference evidence="15" key="1">
    <citation type="journal article" date="2019" name="Int. J. Syst. Evol. Microbiol.">
        <title>The Global Catalogue of Microorganisms (GCM) 10K type strain sequencing project: providing services to taxonomists for standard genome sequencing and annotation.</title>
        <authorList>
            <consortium name="The Broad Institute Genomics Platform"/>
            <consortium name="The Broad Institute Genome Sequencing Center for Infectious Disease"/>
            <person name="Wu L."/>
            <person name="Ma J."/>
        </authorList>
    </citation>
    <scope>NUCLEOTIDE SEQUENCE [LARGE SCALE GENOMIC DNA]</scope>
    <source>
        <strain evidence="15">CECT 7297</strain>
    </source>
</reference>
<name>A0ABV8QFP5_9GAMM</name>
<dbReference type="Pfam" id="PF00725">
    <property type="entry name" value="3HCDH"/>
    <property type="match status" value="1"/>
</dbReference>
<evidence type="ECO:0000313" key="14">
    <source>
        <dbReference type="EMBL" id="MFC4258834.1"/>
    </source>
</evidence>
<evidence type="ECO:0000256" key="3">
    <source>
        <dbReference type="ARBA" id="ARBA00022832"/>
    </source>
</evidence>
<comment type="pathway">
    <text evidence="1">Lipid metabolism; fatty acid beta-oxidation.</text>
</comment>
<evidence type="ECO:0000256" key="4">
    <source>
        <dbReference type="ARBA" id="ARBA00022963"/>
    </source>
</evidence>
<dbReference type="Proteomes" id="UP001595798">
    <property type="component" value="Unassembled WGS sequence"/>
</dbReference>
<feature type="domain" description="3-hydroxyacyl-CoA dehydrogenase C-terminal" evidence="12">
    <location>
        <begin position="505"/>
        <end position="599"/>
    </location>
</feature>
<organism evidence="14 15">
    <name type="scientific">Marinobacter lacisalsi</name>
    <dbReference type="NCBI Taxonomy" id="475979"/>
    <lineage>
        <taxon>Bacteria</taxon>
        <taxon>Pseudomonadati</taxon>
        <taxon>Pseudomonadota</taxon>
        <taxon>Gammaproteobacteria</taxon>
        <taxon>Pseudomonadales</taxon>
        <taxon>Marinobacteraceae</taxon>
        <taxon>Marinobacter</taxon>
    </lineage>
</organism>
<keyword evidence="4" id="KW-0442">Lipid degradation</keyword>
<dbReference type="Pfam" id="PF00378">
    <property type="entry name" value="ECH_1"/>
    <property type="match status" value="1"/>
</dbReference>
<dbReference type="CDD" id="cd06558">
    <property type="entry name" value="crotonase-like"/>
    <property type="match status" value="1"/>
</dbReference>
<keyword evidence="8" id="KW-0456">Lyase</keyword>
<evidence type="ECO:0000256" key="5">
    <source>
        <dbReference type="ARBA" id="ARBA00023002"/>
    </source>
</evidence>
<sequence length="712" mass="77792">MTGHILQALSAREMERGPSQQTESNEWKHWKLAQGEQGIAWLTFDKQDTSANVVSTEVLKELEAILQKLDQQPPKGLVIRSTKASGFCLGADIGEFSKLESRDEAATKLGRAHEVVNRLEKAPYTTVAVIHGACLGGGFELALACNYRIAIPGAKLGFPEVKLGLHPGLGGTARLTRLIDPLEAMTLMLTGKTVPHHKALKLGMVDQVVEERHVAAAVAAAVAGDIDPAGHGLRGKVLSTRPARQLETRQMRSKSAEKAPPEHYPAPEALIRLWEKHGGDDEAMLRAEVDSFAELLMTDTTSRNLVRVFFLQEQMKGLTRTGAEPVHHVHIVGAGEMGADIAGWCAYNGLWVTLFDMEPEKVATAVGKLADLCDRKHRTSAQRREILDRLTPDFGNNGVEHADLVLEAVPEKVEIKQKVYEEAEPRMKDSAILATNTSSIPLETLRDKLKDPSRLVGLHFFNPVAMMPLVEVVSHDKVSDDIVKRARAFTGQIDRLPAPVTTAPGFLVNRVLTPYLVEAMVMLDEGIAAETIDREAEKFGMPVGPLELADQVGLDICLSVAKMLRERLESPMPPPPAWLEELVENGDLGKKTGKGLYHWKKGEADKKDKVPDAPHDTIDRLLLPMLNACRACLREQVIETEDLADGAMIFGAGFAPFRGGPMAYARTRGASDIRQSLETLASRYGDRFAPDPGWAEDGNGRSSEPTSQQATG</sequence>
<comment type="caution">
    <text evidence="14">The sequence shown here is derived from an EMBL/GenBank/DDBJ whole genome shotgun (WGS) entry which is preliminary data.</text>
</comment>
<dbReference type="Gene3D" id="3.40.50.720">
    <property type="entry name" value="NAD(P)-binding Rossmann-like Domain"/>
    <property type="match status" value="1"/>
</dbReference>
<evidence type="ECO:0000256" key="11">
    <source>
        <dbReference type="SAM" id="MobiDB-lite"/>
    </source>
</evidence>
<evidence type="ECO:0000256" key="7">
    <source>
        <dbReference type="ARBA" id="ARBA00023098"/>
    </source>
</evidence>
<dbReference type="Pfam" id="PF02737">
    <property type="entry name" value="3HCDH_N"/>
    <property type="match status" value="1"/>
</dbReference>
<dbReference type="InterPro" id="IPR029045">
    <property type="entry name" value="ClpP/crotonase-like_dom_sf"/>
</dbReference>
<dbReference type="EMBL" id="JBHSDI010000010">
    <property type="protein sequence ID" value="MFC4258834.1"/>
    <property type="molecule type" value="Genomic_DNA"/>
</dbReference>
<evidence type="ECO:0000259" key="12">
    <source>
        <dbReference type="Pfam" id="PF00725"/>
    </source>
</evidence>
<feature type="region of interest" description="Disordered" evidence="11">
    <location>
        <begin position="1"/>
        <end position="25"/>
    </location>
</feature>
<dbReference type="Gene3D" id="3.90.226.10">
    <property type="entry name" value="2-enoyl-CoA Hydratase, Chain A, domain 1"/>
    <property type="match status" value="1"/>
</dbReference>
<keyword evidence="9" id="KW-0511">Multifunctional enzyme</keyword>
<dbReference type="RefSeq" id="WP_379886359.1">
    <property type="nucleotide sequence ID" value="NZ_JBHSDI010000010.1"/>
</dbReference>
<comment type="similarity">
    <text evidence="2">In the central section; belongs to the 3-hydroxyacyl-CoA dehydrogenase family.</text>
</comment>
<feature type="region of interest" description="Disordered" evidence="11">
    <location>
        <begin position="685"/>
        <end position="712"/>
    </location>
</feature>
<keyword evidence="3" id="KW-0276">Fatty acid metabolism</keyword>
<dbReference type="Gene3D" id="1.10.1040.50">
    <property type="match status" value="1"/>
</dbReference>
<feature type="compositionally biased region" description="Polar residues" evidence="11">
    <location>
        <begin position="700"/>
        <end position="712"/>
    </location>
</feature>
<evidence type="ECO:0000256" key="2">
    <source>
        <dbReference type="ARBA" id="ARBA00007005"/>
    </source>
</evidence>
<dbReference type="InterPro" id="IPR036291">
    <property type="entry name" value="NAD(P)-bd_dom_sf"/>
</dbReference>
<dbReference type="InterPro" id="IPR006176">
    <property type="entry name" value="3-OHacyl-CoA_DH_NAD-bd"/>
</dbReference>
<dbReference type="SUPFAM" id="SSF51735">
    <property type="entry name" value="NAD(P)-binding Rossmann-fold domains"/>
    <property type="match status" value="1"/>
</dbReference>
<dbReference type="InterPro" id="IPR008927">
    <property type="entry name" value="6-PGluconate_DH-like_C_sf"/>
</dbReference>
<accession>A0ABV8QFP5</accession>
<dbReference type="SUPFAM" id="SSF48179">
    <property type="entry name" value="6-phosphogluconate dehydrogenase C-terminal domain-like"/>
    <property type="match status" value="2"/>
</dbReference>
<evidence type="ECO:0000256" key="6">
    <source>
        <dbReference type="ARBA" id="ARBA00023027"/>
    </source>
</evidence>
<dbReference type="SUPFAM" id="SSF52096">
    <property type="entry name" value="ClpP/crotonase"/>
    <property type="match status" value="1"/>
</dbReference>
<dbReference type="InterPro" id="IPR050136">
    <property type="entry name" value="FA_oxidation_alpha_subunit"/>
</dbReference>
<keyword evidence="15" id="KW-1185">Reference proteome</keyword>
<protein>
    <submittedName>
        <fullName evidence="14">3-hydroxyacyl-CoA dehydrogenase NAD-binding domain-containing protein</fullName>
    </submittedName>
</protein>
<feature type="domain" description="3-hydroxyacyl-CoA dehydrogenase NAD binding" evidence="13">
    <location>
        <begin position="328"/>
        <end position="500"/>
    </location>
</feature>
<evidence type="ECO:0000313" key="15">
    <source>
        <dbReference type="Proteomes" id="UP001595798"/>
    </source>
</evidence>
<keyword evidence="7" id="KW-0443">Lipid metabolism</keyword>
<keyword evidence="6" id="KW-0520">NAD</keyword>
<comment type="catalytic activity">
    <reaction evidence="10">
        <text>a (3S)-3-hydroxyacyl-CoA + NAD(+) = a 3-oxoacyl-CoA + NADH + H(+)</text>
        <dbReference type="Rhea" id="RHEA:22432"/>
        <dbReference type="ChEBI" id="CHEBI:15378"/>
        <dbReference type="ChEBI" id="CHEBI:57318"/>
        <dbReference type="ChEBI" id="CHEBI:57540"/>
        <dbReference type="ChEBI" id="CHEBI:57945"/>
        <dbReference type="ChEBI" id="CHEBI:90726"/>
        <dbReference type="EC" id="1.1.1.35"/>
    </reaction>
</comment>
<proteinExistence type="inferred from homology"/>
<evidence type="ECO:0000256" key="1">
    <source>
        <dbReference type="ARBA" id="ARBA00005005"/>
    </source>
</evidence>
<evidence type="ECO:0000256" key="10">
    <source>
        <dbReference type="ARBA" id="ARBA00049556"/>
    </source>
</evidence>